<dbReference type="Proteomes" id="UP000316425">
    <property type="component" value="Unassembled WGS sequence"/>
</dbReference>
<dbReference type="Gene3D" id="2.40.420.20">
    <property type="match status" value="1"/>
</dbReference>
<keyword evidence="4" id="KW-1185">Reference proteome</keyword>
<dbReference type="PANTHER" id="PTHR30469:SF36">
    <property type="entry name" value="BLL3903 PROTEIN"/>
    <property type="match status" value="1"/>
</dbReference>
<gene>
    <name evidence="3" type="ORF">FPQ13_06375</name>
</gene>
<name>A0A556PMQ9_9BACI</name>
<dbReference type="InterPro" id="IPR058639">
    <property type="entry name" value="BSH_YknX-like"/>
</dbReference>
<evidence type="ECO:0000259" key="2">
    <source>
        <dbReference type="Pfam" id="PF25989"/>
    </source>
</evidence>
<protein>
    <submittedName>
        <fullName evidence="3">HlyD family efflux transporter periplasmic adaptor subunit</fullName>
    </submittedName>
</protein>
<dbReference type="GO" id="GO:1990281">
    <property type="term" value="C:efflux pump complex"/>
    <property type="evidence" value="ECO:0007669"/>
    <property type="project" value="TreeGrafter"/>
</dbReference>
<proteinExistence type="predicted"/>
<accession>A0A556PMQ9</accession>
<evidence type="ECO:0000313" key="3">
    <source>
        <dbReference type="EMBL" id="TSJ65674.1"/>
    </source>
</evidence>
<reference evidence="3 4" key="1">
    <citation type="submission" date="2019-07" db="EMBL/GenBank/DDBJ databases">
        <title>Allobacillus sp. nov. SKP isolated from shrimp paste of Euphausiacea.</title>
        <authorList>
            <person name="Kanchanasin P."/>
            <person name="Tanasupawat S."/>
            <person name="Shi W."/>
            <person name="Wu L."/>
            <person name="Ma J."/>
        </authorList>
    </citation>
    <scope>NUCLEOTIDE SEQUENCE [LARGE SCALE GENOMIC DNA]</scope>
    <source>
        <strain evidence="3 4">SKP4-8</strain>
    </source>
</reference>
<feature type="domain" description="YknX-like barrel-sandwich hybrid" evidence="1">
    <location>
        <begin position="106"/>
        <end position="162"/>
    </location>
</feature>
<dbReference type="Pfam" id="PF25984">
    <property type="entry name" value="BSH_YknX"/>
    <property type="match status" value="1"/>
</dbReference>
<organism evidence="3 4">
    <name type="scientific">Allobacillus salarius</name>
    <dbReference type="NCBI Taxonomy" id="1955272"/>
    <lineage>
        <taxon>Bacteria</taxon>
        <taxon>Bacillati</taxon>
        <taxon>Bacillota</taxon>
        <taxon>Bacilli</taxon>
        <taxon>Bacillales</taxon>
        <taxon>Bacillaceae</taxon>
        <taxon>Allobacillus</taxon>
    </lineage>
</organism>
<feature type="domain" description="YknX-like C-terminal permuted SH3-like" evidence="2">
    <location>
        <begin position="253"/>
        <end position="324"/>
    </location>
</feature>
<dbReference type="PANTHER" id="PTHR30469">
    <property type="entry name" value="MULTIDRUG RESISTANCE PROTEIN MDTA"/>
    <property type="match status" value="1"/>
</dbReference>
<dbReference type="Pfam" id="PF25989">
    <property type="entry name" value="YknX_C"/>
    <property type="match status" value="1"/>
</dbReference>
<dbReference type="OrthoDB" id="2456449at2"/>
<dbReference type="AlphaFoldDB" id="A0A556PMQ9"/>
<dbReference type="SUPFAM" id="SSF51230">
    <property type="entry name" value="Single hybrid motif"/>
    <property type="match status" value="1"/>
</dbReference>
<dbReference type="EMBL" id="VMHE01000008">
    <property type="protein sequence ID" value="TSJ65674.1"/>
    <property type="molecule type" value="Genomic_DNA"/>
</dbReference>
<comment type="caution">
    <text evidence="3">The sequence shown here is derived from an EMBL/GenBank/DDBJ whole genome shotgun (WGS) entry which is preliminary data.</text>
</comment>
<evidence type="ECO:0000259" key="1">
    <source>
        <dbReference type="Pfam" id="PF25984"/>
    </source>
</evidence>
<dbReference type="InterPro" id="IPR058637">
    <property type="entry name" value="YknX-like_C"/>
</dbReference>
<dbReference type="Gene3D" id="2.40.50.100">
    <property type="match status" value="1"/>
</dbReference>
<evidence type="ECO:0000313" key="4">
    <source>
        <dbReference type="Proteomes" id="UP000316425"/>
    </source>
</evidence>
<sequence>MINIKMDVKTYTVNLGRLNAKPNNIKLTRELGVSMMFKRIFITLILMTALILAACNDDSNEEENNEEAVDIPVEVAKTAEKDFTKEHTYIARTTPSDQMPVVPQGAGEVKELHVEEGDTVEEGDVLAEIKSPQYGTIELESPMDGMVQNLNMKVDRPVSTEDPAAMIIAEDSVLLNFSIVASDREFIAKDDKINYSMSAIDQEGKATVNKVAATAGETGLFAVEAEIDTSEIDNFPIGTSAQVRLEEMIQKNALVVPTAAIVNEGEGQMLFKVVDNQAVAIDVELISMKSEETAVKPVNEGDLSAGDQVVITGQTAISDGQAVRIVGEDE</sequence>
<dbReference type="GO" id="GO:0015562">
    <property type="term" value="F:efflux transmembrane transporter activity"/>
    <property type="evidence" value="ECO:0007669"/>
    <property type="project" value="TreeGrafter"/>
</dbReference>
<dbReference type="InterPro" id="IPR011053">
    <property type="entry name" value="Single_hybrid_motif"/>
</dbReference>